<dbReference type="InterPro" id="IPR010987">
    <property type="entry name" value="Glutathione-S-Trfase_C-like"/>
</dbReference>
<evidence type="ECO:0000313" key="5">
    <source>
        <dbReference type="EMBL" id="KFM73999.1"/>
    </source>
</evidence>
<dbReference type="InterPro" id="IPR004046">
    <property type="entry name" value="GST_C"/>
</dbReference>
<dbReference type="Gene3D" id="1.20.1050.10">
    <property type="match status" value="1"/>
</dbReference>
<feature type="domain" description="GST N-terminal" evidence="3">
    <location>
        <begin position="1"/>
        <end position="82"/>
    </location>
</feature>
<dbReference type="Gene3D" id="3.40.30.10">
    <property type="entry name" value="Glutaredoxin"/>
    <property type="match status" value="1"/>
</dbReference>
<comment type="subunit">
    <text evidence="1">Homodimer.</text>
</comment>
<dbReference type="Pfam" id="PF00043">
    <property type="entry name" value="GST_C"/>
    <property type="match status" value="1"/>
</dbReference>
<evidence type="ECO:0000259" key="3">
    <source>
        <dbReference type="PROSITE" id="PS50404"/>
    </source>
</evidence>
<sequence>MTIDVYLAPASGPCRAVLMTAKFIGLDVNQKLVNLMAGEQLKPEFLKINPQHCVPTIDDNGFYLWESRAIQTYLVNKYAPDSNLYPKDPQERAVVDRLLYFDIGTLYKAEAEYLYPHLFQGKPADPEKNEVFKKALGFLDQFLSKKDYVAGNNITLADLSIIASLSFAAELADYSFDEFPKVNAWYQKVKSEIPGYKEINDEPLQQFKQILKSKK</sequence>
<dbReference type="SFLD" id="SFLDG01153">
    <property type="entry name" value="Main.4:_Theta-like"/>
    <property type="match status" value="1"/>
</dbReference>
<dbReference type="PANTHER" id="PTHR43969:SF9">
    <property type="entry name" value="GLUTATHIONE S TRANSFERASE D10, ISOFORM A-RELATED"/>
    <property type="match status" value="1"/>
</dbReference>
<dbReference type="SFLD" id="SFLDS00019">
    <property type="entry name" value="Glutathione_Transferase_(cytos"/>
    <property type="match status" value="1"/>
</dbReference>
<organism evidence="5 6">
    <name type="scientific">Stegodyphus mimosarum</name>
    <name type="common">African social velvet spider</name>
    <dbReference type="NCBI Taxonomy" id="407821"/>
    <lineage>
        <taxon>Eukaryota</taxon>
        <taxon>Metazoa</taxon>
        <taxon>Ecdysozoa</taxon>
        <taxon>Arthropoda</taxon>
        <taxon>Chelicerata</taxon>
        <taxon>Arachnida</taxon>
        <taxon>Araneae</taxon>
        <taxon>Araneomorphae</taxon>
        <taxon>Entelegynae</taxon>
        <taxon>Eresoidea</taxon>
        <taxon>Eresidae</taxon>
        <taxon>Stegodyphus</taxon>
    </lineage>
</organism>
<dbReference type="SUPFAM" id="SSF52833">
    <property type="entry name" value="Thioredoxin-like"/>
    <property type="match status" value="1"/>
</dbReference>
<dbReference type="PROSITE" id="PS50405">
    <property type="entry name" value="GST_CTER"/>
    <property type="match status" value="1"/>
</dbReference>
<dbReference type="InterPro" id="IPR036282">
    <property type="entry name" value="Glutathione-S-Trfase_C_sf"/>
</dbReference>
<accession>A0A087U9G0</accession>
<dbReference type="FunFam" id="3.40.30.10:FF:000034">
    <property type="entry name" value="glutathione S-transferase 1"/>
    <property type="match status" value="1"/>
</dbReference>
<keyword evidence="6" id="KW-1185">Reference proteome</keyword>
<dbReference type="Proteomes" id="UP000054359">
    <property type="component" value="Unassembled WGS sequence"/>
</dbReference>
<evidence type="ECO:0000256" key="1">
    <source>
        <dbReference type="ARBA" id="ARBA00011738"/>
    </source>
</evidence>
<evidence type="ECO:0000313" key="6">
    <source>
        <dbReference type="Proteomes" id="UP000054359"/>
    </source>
</evidence>
<dbReference type="CDD" id="cd03177">
    <property type="entry name" value="GST_C_Delta_Epsilon"/>
    <property type="match status" value="1"/>
</dbReference>
<dbReference type="GO" id="GO:0006749">
    <property type="term" value="P:glutathione metabolic process"/>
    <property type="evidence" value="ECO:0007669"/>
    <property type="project" value="TreeGrafter"/>
</dbReference>
<dbReference type="GO" id="GO:0004364">
    <property type="term" value="F:glutathione transferase activity"/>
    <property type="evidence" value="ECO:0007669"/>
    <property type="project" value="TreeGrafter"/>
</dbReference>
<dbReference type="CDD" id="cd03045">
    <property type="entry name" value="GST_N_Delta_Epsilon"/>
    <property type="match status" value="1"/>
</dbReference>
<dbReference type="PANTHER" id="PTHR43969">
    <property type="entry name" value="GLUTATHIONE S TRANSFERASE D10, ISOFORM A-RELATED"/>
    <property type="match status" value="1"/>
</dbReference>
<dbReference type="PROSITE" id="PS50404">
    <property type="entry name" value="GST_NTER"/>
    <property type="match status" value="1"/>
</dbReference>
<reference evidence="5 6" key="1">
    <citation type="submission" date="2013-11" db="EMBL/GenBank/DDBJ databases">
        <title>Genome sequencing of Stegodyphus mimosarum.</title>
        <authorList>
            <person name="Bechsgaard J."/>
        </authorList>
    </citation>
    <scope>NUCLEOTIDE SEQUENCE [LARGE SCALE GENOMIC DNA]</scope>
</reference>
<name>A0A087U9G0_STEMI</name>
<proteinExistence type="inferred from homology"/>
<dbReference type="AlphaFoldDB" id="A0A087U9G0"/>
<dbReference type="FunFam" id="1.20.1050.10:FF:000007">
    <property type="entry name" value="Glutathione S-transferase 1-1"/>
    <property type="match status" value="1"/>
</dbReference>
<evidence type="ECO:0000256" key="2">
    <source>
        <dbReference type="RuleBase" id="RU003494"/>
    </source>
</evidence>
<evidence type="ECO:0000259" key="4">
    <source>
        <dbReference type="PROSITE" id="PS50405"/>
    </source>
</evidence>
<dbReference type="OrthoDB" id="37920at2759"/>
<comment type="similarity">
    <text evidence="2">Belongs to the GST superfamily.</text>
</comment>
<keyword evidence="5" id="KW-0808">Transferase</keyword>
<protein>
    <submittedName>
        <fullName evidence="5">Glutathione S-transferase 1, isoform C</fullName>
    </submittedName>
</protein>
<gene>
    <name evidence="5" type="ORF">X975_11617</name>
</gene>
<dbReference type="InterPro" id="IPR036249">
    <property type="entry name" value="Thioredoxin-like_sf"/>
</dbReference>
<dbReference type="Pfam" id="PF02798">
    <property type="entry name" value="GST_N"/>
    <property type="match status" value="1"/>
</dbReference>
<dbReference type="EMBL" id="KK118850">
    <property type="protein sequence ID" value="KFM73999.1"/>
    <property type="molecule type" value="Genomic_DNA"/>
</dbReference>
<dbReference type="STRING" id="407821.A0A087U9G0"/>
<feature type="non-terminal residue" evidence="5">
    <location>
        <position position="215"/>
    </location>
</feature>
<dbReference type="SFLD" id="SFLDG00358">
    <property type="entry name" value="Main_(cytGST)"/>
    <property type="match status" value="1"/>
</dbReference>
<dbReference type="InterPro" id="IPR040079">
    <property type="entry name" value="Glutathione_S-Trfase"/>
</dbReference>
<dbReference type="SUPFAM" id="SSF47616">
    <property type="entry name" value="GST C-terminal domain-like"/>
    <property type="match status" value="1"/>
</dbReference>
<feature type="domain" description="GST C-terminal" evidence="4">
    <location>
        <begin position="88"/>
        <end position="210"/>
    </location>
</feature>
<dbReference type="InterPro" id="IPR004045">
    <property type="entry name" value="Glutathione_S-Trfase_N"/>
</dbReference>
<dbReference type="OMA" id="EPYIAVC"/>